<dbReference type="AlphaFoldDB" id="A0AAD9FQP7"/>
<protein>
    <submittedName>
        <fullName evidence="1">Uncharacterized protein</fullName>
    </submittedName>
</protein>
<dbReference type="Gene3D" id="3.40.50.150">
    <property type="entry name" value="Vaccinia Virus protein VP39"/>
    <property type="match status" value="1"/>
</dbReference>
<dbReference type="PANTHER" id="PTHR14614:SF130">
    <property type="entry name" value="PROTEIN-LYSINE N-METHYLTRANSFERASE EEF2KMT"/>
    <property type="match status" value="1"/>
</dbReference>
<dbReference type="InterPro" id="IPR029063">
    <property type="entry name" value="SAM-dependent_MTases_sf"/>
</dbReference>
<dbReference type="Pfam" id="PF10294">
    <property type="entry name" value="Methyltransf_16"/>
    <property type="match status" value="1"/>
</dbReference>
<proteinExistence type="predicted"/>
<dbReference type="PANTHER" id="PTHR14614">
    <property type="entry name" value="HEPATOCELLULAR CARCINOMA-ASSOCIATED ANTIGEN"/>
    <property type="match status" value="1"/>
</dbReference>
<dbReference type="InterPro" id="IPR019410">
    <property type="entry name" value="Methyltransf_16"/>
</dbReference>
<dbReference type="GO" id="GO:0008757">
    <property type="term" value="F:S-adenosylmethionine-dependent methyltransferase activity"/>
    <property type="evidence" value="ECO:0007669"/>
    <property type="project" value="UniProtKB-ARBA"/>
</dbReference>
<evidence type="ECO:0000313" key="1">
    <source>
        <dbReference type="EMBL" id="KAK1924147.1"/>
    </source>
</evidence>
<gene>
    <name evidence="1" type="ORF">DB88DRAFT_489232</name>
</gene>
<name>A0AAD9FQP7_PAPLA</name>
<organism evidence="1 2">
    <name type="scientific">Papiliotrema laurentii</name>
    <name type="common">Cryptococcus laurentii</name>
    <dbReference type="NCBI Taxonomy" id="5418"/>
    <lineage>
        <taxon>Eukaryota</taxon>
        <taxon>Fungi</taxon>
        <taxon>Dikarya</taxon>
        <taxon>Basidiomycota</taxon>
        <taxon>Agaricomycotina</taxon>
        <taxon>Tremellomycetes</taxon>
        <taxon>Tremellales</taxon>
        <taxon>Rhynchogastremaceae</taxon>
        <taxon>Papiliotrema</taxon>
    </lineage>
</organism>
<reference evidence="1" key="1">
    <citation type="submission" date="2023-02" db="EMBL/GenBank/DDBJ databases">
        <title>Identification and recombinant expression of a fungal hydrolase from Papiliotrema laurentii that hydrolyzes apple cutin and clears colloidal polyester polyurethane.</title>
        <authorList>
            <consortium name="DOE Joint Genome Institute"/>
            <person name="Roman V.A."/>
            <person name="Bojanowski C."/>
            <person name="Crable B.R."/>
            <person name="Wagner D.N."/>
            <person name="Hung C.S."/>
            <person name="Nadeau L.J."/>
            <person name="Schratz L."/>
            <person name="Haridas S."/>
            <person name="Pangilinan J."/>
            <person name="Lipzen A."/>
            <person name="Na H."/>
            <person name="Yan M."/>
            <person name="Ng V."/>
            <person name="Grigoriev I.V."/>
            <person name="Spatafora J.W."/>
            <person name="Barlow D."/>
            <person name="Biffinger J."/>
            <person name="Kelley-Loughnane N."/>
            <person name="Varaljay V.A."/>
            <person name="Crookes-Goodson W.J."/>
        </authorList>
    </citation>
    <scope>NUCLEOTIDE SEQUENCE</scope>
    <source>
        <strain evidence="1">5307AH</strain>
    </source>
</reference>
<dbReference type="SUPFAM" id="SSF53335">
    <property type="entry name" value="S-adenosyl-L-methionine-dependent methyltransferases"/>
    <property type="match status" value="1"/>
</dbReference>
<sequence length="356" mass="38946">MHHPLESLQRQHHALLPPYLLRLPSPTILAAEESQKWMIQHILHDPALGSYTPERGYNRSFWRKIVAELEKGVEAIRETEPDSEVEVDEVFYELLADLMVSSPSSSDLPQQSYRTFVYDRPAWTGQTGESRVTLLEEQVAIQAGTTGLRTWTASLHLAHHILTSPTVLFPDAPSGLPPCVELGAGTGFLSILLAQLGADVIATDLDGPSEGARQAPLDRLRGNARLNDSAKSLQIEALDWTDALLPFGDRPPIWQGLTSGSSRTVVAADVIYDPSLVPPLVAAIDALVGSSSHAIISATVRNPTTLDLFVETCHKSGLELRDLDLVPMPSSDPTFWDSALDAGSNVRIMRIRRPHV</sequence>
<dbReference type="EMBL" id="JAODAN010000005">
    <property type="protein sequence ID" value="KAK1924147.1"/>
    <property type="molecule type" value="Genomic_DNA"/>
</dbReference>
<dbReference type="GO" id="GO:0005737">
    <property type="term" value="C:cytoplasm"/>
    <property type="evidence" value="ECO:0007669"/>
    <property type="project" value="TreeGrafter"/>
</dbReference>
<dbReference type="Proteomes" id="UP001182556">
    <property type="component" value="Unassembled WGS sequence"/>
</dbReference>
<accession>A0AAD9FQP7</accession>
<evidence type="ECO:0000313" key="2">
    <source>
        <dbReference type="Proteomes" id="UP001182556"/>
    </source>
</evidence>
<comment type="caution">
    <text evidence="1">The sequence shown here is derived from an EMBL/GenBank/DDBJ whole genome shotgun (WGS) entry which is preliminary data.</text>
</comment>
<keyword evidence="2" id="KW-1185">Reference proteome</keyword>